<gene>
    <name evidence="1" type="ORF">UFOVP1396_12</name>
</gene>
<accession>A0A6J5S631</accession>
<evidence type="ECO:0000313" key="1">
    <source>
        <dbReference type="EMBL" id="CAB4203984.1"/>
    </source>
</evidence>
<proteinExistence type="predicted"/>
<dbReference type="EMBL" id="LR797332">
    <property type="protein sequence ID" value="CAB4203984.1"/>
    <property type="molecule type" value="Genomic_DNA"/>
</dbReference>
<evidence type="ECO:0008006" key="2">
    <source>
        <dbReference type="Google" id="ProtNLM"/>
    </source>
</evidence>
<organism evidence="1">
    <name type="scientific">uncultured Caudovirales phage</name>
    <dbReference type="NCBI Taxonomy" id="2100421"/>
    <lineage>
        <taxon>Viruses</taxon>
        <taxon>Duplodnaviria</taxon>
        <taxon>Heunggongvirae</taxon>
        <taxon>Uroviricota</taxon>
        <taxon>Caudoviricetes</taxon>
        <taxon>Peduoviridae</taxon>
        <taxon>Maltschvirus</taxon>
        <taxon>Maltschvirus maltsch</taxon>
    </lineage>
</organism>
<sequence>MPNIVTADELRQVLGVSESLFSDEYLDSIIDSAEITILPMLTQYQSAVVSTRIADDVLYIDTLRPNYFVQGQQVVLAGIGNGLDGPYTVSDHSVRPFQVTATVNEADRILTPVIPAGTITLDGGSAAEIYANVPAINKAILIVSVEIFQSITAPGGQIEGVDFAPTPYRMGRSLQNRVIGLISAFYDVDSICQ</sequence>
<protein>
    <recommendedName>
        <fullName evidence="2">Gp6 domain containing protein</fullName>
    </recommendedName>
</protein>
<name>A0A6J5S631_9CAUD</name>
<reference evidence="1" key="1">
    <citation type="submission" date="2020-05" db="EMBL/GenBank/DDBJ databases">
        <authorList>
            <person name="Chiriac C."/>
            <person name="Salcher M."/>
            <person name="Ghai R."/>
            <person name="Kavagutti S V."/>
        </authorList>
    </citation>
    <scope>NUCLEOTIDE SEQUENCE</scope>
</reference>